<protein>
    <recommendedName>
        <fullName evidence="6">Reticulon-like protein</fullName>
    </recommendedName>
</protein>
<evidence type="ECO:0000256" key="4">
    <source>
        <dbReference type="ARBA" id="ARBA00022989"/>
    </source>
</evidence>
<evidence type="ECO:0000256" key="1">
    <source>
        <dbReference type="ARBA" id="ARBA00004477"/>
    </source>
</evidence>
<evidence type="ECO:0000313" key="10">
    <source>
        <dbReference type="Proteomes" id="UP000799772"/>
    </source>
</evidence>
<gene>
    <name evidence="9" type="ORF">NA57DRAFT_38341</name>
</gene>
<feature type="transmembrane region" description="Helical" evidence="6">
    <location>
        <begin position="75"/>
        <end position="93"/>
    </location>
</feature>
<reference evidence="9" key="1">
    <citation type="journal article" date="2020" name="Stud. Mycol.">
        <title>101 Dothideomycetes genomes: a test case for predicting lifestyles and emergence of pathogens.</title>
        <authorList>
            <person name="Haridas S."/>
            <person name="Albert R."/>
            <person name="Binder M."/>
            <person name="Bloem J."/>
            <person name="Labutti K."/>
            <person name="Salamov A."/>
            <person name="Andreopoulos B."/>
            <person name="Baker S."/>
            <person name="Barry K."/>
            <person name="Bills G."/>
            <person name="Bluhm B."/>
            <person name="Cannon C."/>
            <person name="Castanera R."/>
            <person name="Culley D."/>
            <person name="Daum C."/>
            <person name="Ezra D."/>
            <person name="Gonzalez J."/>
            <person name="Henrissat B."/>
            <person name="Kuo A."/>
            <person name="Liang C."/>
            <person name="Lipzen A."/>
            <person name="Lutzoni F."/>
            <person name="Magnuson J."/>
            <person name="Mondo S."/>
            <person name="Nolan M."/>
            <person name="Ohm R."/>
            <person name="Pangilinan J."/>
            <person name="Park H.-J."/>
            <person name="Ramirez L."/>
            <person name="Alfaro M."/>
            <person name="Sun H."/>
            <person name="Tritt A."/>
            <person name="Yoshinaga Y."/>
            <person name="Zwiers L.-H."/>
            <person name="Turgeon B."/>
            <person name="Goodwin S."/>
            <person name="Spatafora J."/>
            <person name="Crous P."/>
            <person name="Grigoriev I."/>
        </authorList>
    </citation>
    <scope>NUCLEOTIDE SEQUENCE</scope>
    <source>
        <strain evidence="9">CBS 133067</strain>
    </source>
</reference>
<evidence type="ECO:0000256" key="7">
    <source>
        <dbReference type="SAM" id="MobiDB-lite"/>
    </source>
</evidence>
<evidence type="ECO:0000256" key="3">
    <source>
        <dbReference type="ARBA" id="ARBA00022824"/>
    </source>
</evidence>
<dbReference type="AlphaFoldDB" id="A0A9P4ICE1"/>
<dbReference type="Proteomes" id="UP000799772">
    <property type="component" value="Unassembled WGS sequence"/>
</dbReference>
<evidence type="ECO:0000256" key="2">
    <source>
        <dbReference type="ARBA" id="ARBA00022692"/>
    </source>
</evidence>
<dbReference type="GO" id="GO:0005789">
    <property type="term" value="C:endoplasmic reticulum membrane"/>
    <property type="evidence" value="ECO:0007669"/>
    <property type="project" value="UniProtKB-SubCell"/>
</dbReference>
<dbReference type="Pfam" id="PF02453">
    <property type="entry name" value="Reticulon"/>
    <property type="match status" value="1"/>
</dbReference>
<accession>A0A9P4ICE1</accession>
<comment type="caution">
    <text evidence="9">The sequence shown here is derived from an EMBL/GenBank/DDBJ whole genome shotgun (WGS) entry which is preliminary data.</text>
</comment>
<keyword evidence="3 6" id="KW-0256">Endoplasmic reticulum</keyword>
<evidence type="ECO:0000313" key="9">
    <source>
        <dbReference type="EMBL" id="KAF2099291.1"/>
    </source>
</evidence>
<name>A0A9P4ICE1_9PEZI</name>
<organism evidence="9 10">
    <name type="scientific">Rhizodiscina lignyota</name>
    <dbReference type="NCBI Taxonomy" id="1504668"/>
    <lineage>
        <taxon>Eukaryota</taxon>
        <taxon>Fungi</taxon>
        <taxon>Dikarya</taxon>
        <taxon>Ascomycota</taxon>
        <taxon>Pezizomycotina</taxon>
        <taxon>Dothideomycetes</taxon>
        <taxon>Pleosporomycetidae</taxon>
        <taxon>Aulographales</taxon>
        <taxon>Rhizodiscinaceae</taxon>
        <taxon>Rhizodiscina</taxon>
    </lineage>
</organism>
<feature type="compositionally biased region" description="Basic and acidic residues" evidence="7">
    <location>
        <begin position="297"/>
        <end position="314"/>
    </location>
</feature>
<feature type="domain" description="Reticulon" evidence="8">
    <location>
        <begin position="64"/>
        <end position="261"/>
    </location>
</feature>
<feature type="non-terminal residue" evidence="9">
    <location>
        <position position="1"/>
    </location>
</feature>
<evidence type="ECO:0000256" key="6">
    <source>
        <dbReference type="RuleBase" id="RU363132"/>
    </source>
</evidence>
<feature type="transmembrane region" description="Helical" evidence="6">
    <location>
        <begin position="169"/>
        <end position="186"/>
    </location>
</feature>
<evidence type="ECO:0000256" key="5">
    <source>
        <dbReference type="ARBA" id="ARBA00023136"/>
    </source>
</evidence>
<comment type="subcellular location">
    <subcellularLocation>
        <location evidence="1 6">Endoplasmic reticulum membrane</location>
        <topology evidence="1 6">Multi-pass membrane protein</topology>
    </subcellularLocation>
</comment>
<feature type="compositionally biased region" description="Polar residues" evidence="7">
    <location>
        <begin position="1"/>
        <end position="19"/>
    </location>
</feature>
<sequence>AQSAMDTVQNHPMTQNVTNGPVGEKVKEEKDKTASEFRDLADSRTTPEQPAATGQPLTHYHSMFYRLLSWKNPRATGISFVSAVVFIFMCRYLNILRYIFRGLYTVLGITAAAEVVGKSVFGNGFTSQIRPKRYMTIPKESLERFTDDVEQLINFFVIEFQRIVFAENIYVTVGAFFSAFISYYLIKWLPVWGLSLLATCLLYLCPLIYIQNKELIDAQLNQANDLMSKQAAQVREMTGQYTSKAGEQMRTYATQAQKQAQGLMGQAKQKAGYAAPAQDRIPPHESDFPKAPANDIEPPKEEAAEKEGAEPVAA</sequence>
<evidence type="ECO:0000259" key="8">
    <source>
        <dbReference type="PROSITE" id="PS50845"/>
    </source>
</evidence>
<proteinExistence type="predicted"/>
<feature type="compositionally biased region" description="Basic and acidic residues" evidence="7">
    <location>
        <begin position="24"/>
        <end position="42"/>
    </location>
</feature>
<keyword evidence="10" id="KW-1185">Reference proteome</keyword>
<dbReference type="OrthoDB" id="567788at2759"/>
<keyword evidence="5 6" id="KW-0472">Membrane</keyword>
<feature type="region of interest" description="Disordered" evidence="7">
    <location>
        <begin position="265"/>
        <end position="314"/>
    </location>
</feature>
<feature type="region of interest" description="Disordered" evidence="7">
    <location>
        <begin position="1"/>
        <end position="53"/>
    </location>
</feature>
<dbReference type="PROSITE" id="PS50845">
    <property type="entry name" value="RETICULON"/>
    <property type="match status" value="1"/>
</dbReference>
<feature type="transmembrane region" description="Helical" evidence="6">
    <location>
        <begin position="192"/>
        <end position="210"/>
    </location>
</feature>
<keyword evidence="2 6" id="KW-0812">Transmembrane</keyword>
<dbReference type="EMBL" id="ML978125">
    <property type="protein sequence ID" value="KAF2099291.1"/>
    <property type="molecule type" value="Genomic_DNA"/>
</dbReference>
<keyword evidence="4 6" id="KW-1133">Transmembrane helix</keyword>
<dbReference type="InterPro" id="IPR003388">
    <property type="entry name" value="Reticulon"/>
</dbReference>